<protein>
    <submittedName>
        <fullName evidence="1">Uncharacterized protein</fullName>
    </submittedName>
</protein>
<keyword evidence="2" id="KW-1185">Reference proteome</keyword>
<dbReference type="Proteomes" id="UP001595683">
    <property type="component" value="Unassembled WGS sequence"/>
</dbReference>
<dbReference type="EMBL" id="JBHRYE010000003">
    <property type="protein sequence ID" value="MFC3670169.1"/>
    <property type="molecule type" value="Genomic_DNA"/>
</dbReference>
<gene>
    <name evidence="1" type="ORF">ACFOOT_01905</name>
</gene>
<evidence type="ECO:0000313" key="2">
    <source>
        <dbReference type="Proteomes" id="UP001595683"/>
    </source>
</evidence>
<sequence length="55" mass="6334">MPDAPLLIDLRSFVDAHSNDPRYRLLGKLVRNAHSMVSIRFDLHRTLTSMQLLSD</sequence>
<name>A0ABV7UYC8_9SPHN</name>
<proteinExistence type="predicted"/>
<organism evidence="1 2">
    <name type="scientific">Novosphingobium pokkalii</name>
    <dbReference type="NCBI Taxonomy" id="1770194"/>
    <lineage>
        <taxon>Bacteria</taxon>
        <taxon>Pseudomonadati</taxon>
        <taxon>Pseudomonadota</taxon>
        <taxon>Alphaproteobacteria</taxon>
        <taxon>Sphingomonadales</taxon>
        <taxon>Sphingomonadaceae</taxon>
        <taxon>Novosphingobium</taxon>
    </lineage>
</organism>
<reference evidence="2" key="1">
    <citation type="journal article" date="2019" name="Int. J. Syst. Evol. Microbiol.">
        <title>The Global Catalogue of Microorganisms (GCM) 10K type strain sequencing project: providing services to taxonomists for standard genome sequencing and annotation.</title>
        <authorList>
            <consortium name="The Broad Institute Genomics Platform"/>
            <consortium name="The Broad Institute Genome Sequencing Center for Infectious Disease"/>
            <person name="Wu L."/>
            <person name="Ma J."/>
        </authorList>
    </citation>
    <scope>NUCLEOTIDE SEQUENCE [LARGE SCALE GENOMIC DNA]</scope>
    <source>
        <strain evidence="2">KCTC 42224</strain>
    </source>
</reference>
<dbReference type="RefSeq" id="WP_191325022.1">
    <property type="nucleotide sequence ID" value="NZ_BMZP01000013.1"/>
</dbReference>
<comment type="caution">
    <text evidence="1">The sequence shown here is derived from an EMBL/GenBank/DDBJ whole genome shotgun (WGS) entry which is preliminary data.</text>
</comment>
<evidence type="ECO:0000313" key="1">
    <source>
        <dbReference type="EMBL" id="MFC3670169.1"/>
    </source>
</evidence>
<accession>A0ABV7UYC8</accession>